<protein>
    <recommendedName>
        <fullName evidence="3">DDE Tnp4 domain-containing protein</fullName>
    </recommendedName>
</protein>
<proteinExistence type="predicted"/>
<dbReference type="EMBL" id="ML121607">
    <property type="protein sequence ID" value="RPB18867.1"/>
    <property type="molecule type" value="Genomic_DNA"/>
</dbReference>
<keyword evidence="2" id="KW-0479">Metal-binding</keyword>
<keyword evidence="5" id="KW-1185">Reference proteome</keyword>
<dbReference type="Pfam" id="PF13359">
    <property type="entry name" value="DDE_Tnp_4"/>
    <property type="match status" value="1"/>
</dbReference>
<dbReference type="GO" id="GO:0046872">
    <property type="term" value="F:metal ion binding"/>
    <property type="evidence" value="ECO:0007669"/>
    <property type="project" value="UniProtKB-KW"/>
</dbReference>
<evidence type="ECO:0000313" key="5">
    <source>
        <dbReference type="Proteomes" id="UP000267821"/>
    </source>
</evidence>
<dbReference type="InterPro" id="IPR027806">
    <property type="entry name" value="HARBI1_dom"/>
</dbReference>
<gene>
    <name evidence="4" type="ORF">L211DRAFT_853749</name>
</gene>
<evidence type="ECO:0000256" key="2">
    <source>
        <dbReference type="ARBA" id="ARBA00022723"/>
    </source>
</evidence>
<dbReference type="InParanoid" id="A0A3N4L7K0"/>
<name>A0A3N4L7K0_9PEZI</name>
<accession>A0A3N4L7K0</accession>
<dbReference type="OrthoDB" id="5421918at2759"/>
<evidence type="ECO:0000259" key="3">
    <source>
        <dbReference type="Pfam" id="PF13359"/>
    </source>
</evidence>
<dbReference type="AlphaFoldDB" id="A0A3N4L7K0"/>
<evidence type="ECO:0000256" key="1">
    <source>
        <dbReference type="ARBA" id="ARBA00001968"/>
    </source>
</evidence>
<dbReference type="STRING" id="1051890.A0A3N4L7K0"/>
<dbReference type="Proteomes" id="UP000267821">
    <property type="component" value="Unassembled WGS sequence"/>
</dbReference>
<comment type="cofactor">
    <cofactor evidence="1">
        <name>a divalent metal cation</name>
        <dbReference type="ChEBI" id="CHEBI:60240"/>
    </cofactor>
</comment>
<sequence>MGHTAATHDSTAFKNSKLYKNYSSYFKSHEYLLANKAYRLEKYIIIPFKEPYAREYPKAAFNYQLSITRVKIEYTFRILKARFPSLRSLPIRIGLDQKEGHQCIIIWISACLVLHNWLNSIENEKEWLEMFLSSSTEEISQAESRNEHTEETTRLEARAGKIRRDELLNRVTEIIGVEEEGF</sequence>
<feature type="domain" description="DDE Tnp4" evidence="3">
    <location>
        <begin position="3"/>
        <end position="116"/>
    </location>
</feature>
<reference evidence="4 5" key="1">
    <citation type="journal article" date="2018" name="Nat. Ecol. Evol.">
        <title>Pezizomycetes genomes reveal the molecular basis of ectomycorrhizal truffle lifestyle.</title>
        <authorList>
            <person name="Murat C."/>
            <person name="Payen T."/>
            <person name="Noel B."/>
            <person name="Kuo A."/>
            <person name="Morin E."/>
            <person name="Chen J."/>
            <person name="Kohler A."/>
            <person name="Krizsan K."/>
            <person name="Balestrini R."/>
            <person name="Da Silva C."/>
            <person name="Montanini B."/>
            <person name="Hainaut M."/>
            <person name="Levati E."/>
            <person name="Barry K.W."/>
            <person name="Belfiori B."/>
            <person name="Cichocki N."/>
            <person name="Clum A."/>
            <person name="Dockter R.B."/>
            <person name="Fauchery L."/>
            <person name="Guy J."/>
            <person name="Iotti M."/>
            <person name="Le Tacon F."/>
            <person name="Lindquist E.A."/>
            <person name="Lipzen A."/>
            <person name="Malagnac F."/>
            <person name="Mello A."/>
            <person name="Molinier V."/>
            <person name="Miyauchi S."/>
            <person name="Poulain J."/>
            <person name="Riccioni C."/>
            <person name="Rubini A."/>
            <person name="Sitrit Y."/>
            <person name="Splivallo R."/>
            <person name="Traeger S."/>
            <person name="Wang M."/>
            <person name="Zifcakova L."/>
            <person name="Wipf D."/>
            <person name="Zambonelli A."/>
            <person name="Paolocci F."/>
            <person name="Nowrousian M."/>
            <person name="Ottonello S."/>
            <person name="Baldrian P."/>
            <person name="Spatafora J.W."/>
            <person name="Henrissat B."/>
            <person name="Nagy L.G."/>
            <person name="Aury J.M."/>
            <person name="Wincker P."/>
            <person name="Grigoriev I.V."/>
            <person name="Bonfante P."/>
            <person name="Martin F.M."/>
        </authorList>
    </citation>
    <scope>NUCLEOTIDE SEQUENCE [LARGE SCALE GENOMIC DNA]</scope>
    <source>
        <strain evidence="4 5">ATCC MYA-4762</strain>
    </source>
</reference>
<evidence type="ECO:0000313" key="4">
    <source>
        <dbReference type="EMBL" id="RPB18867.1"/>
    </source>
</evidence>
<organism evidence="4 5">
    <name type="scientific">Terfezia boudieri ATCC MYA-4762</name>
    <dbReference type="NCBI Taxonomy" id="1051890"/>
    <lineage>
        <taxon>Eukaryota</taxon>
        <taxon>Fungi</taxon>
        <taxon>Dikarya</taxon>
        <taxon>Ascomycota</taxon>
        <taxon>Pezizomycotina</taxon>
        <taxon>Pezizomycetes</taxon>
        <taxon>Pezizales</taxon>
        <taxon>Pezizaceae</taxon>
        <taxon>Terfezia</taxon>
    </lineage>
</organism>